<evidence type="ECO:0000256" key="1">
    <source>
        <dbReference type="ARBA" id="ARBA00006598"/>
    </source>
</evidence>
<dbReference type="HAMAP" id="MF_00514">
    <property type="entry name" value="Ribosomal_bL35"/>
    <property type="match status" value="1"/>
</dbReference>
<dbReference type="Pfam" id="PF01632">
    <property type="entry name" value="Ribosomal_L35p"/>
    <property type="match status" value="1"/>
</dbReference>
<feature type="compositionally biased region" description="Basic residues" evidence="5">
    <location>
        <begin position="64"/>
        <end position="74"/>
    </location>
</feature>
<dbReference type="Gene3D" id="4.10.410.60">
    <property type="match status" value="1"/>
</dbReference>
<name>A0A2M8F8Z2_9BACT</name>
<evidence type="ECO:0000256" key="3">
    <source>
        <dbReference type="ARBA" id="ARBA00023274"/>
    </source>
</evidence>
<dbReference type="InterPro" id="IPR037229">
    <property type="entry name" value="Ribosomal_bL35_sf"/>
</dbReference>
<proteinExistence type="inferred from homology"/>
<dbReference type="GO" id="GO:0005840">
    <property type="term" value="C:ribosome"/>
    <property type="evidence" value="ECO:0007669"/>
    <property type="project" value="UniProtKB-KW"/>
</dbReference>
<feature type="region of interest" description="Disordered" evidence="5">
    <location>
        <begin position="37"/>
        <end position="74"/>
    </location>
</feature>
<dbReference type="GO" id="GO:1990904">
    <property type="term" value="C:ribonucleoprotein complex"/>
    <property type="evidence" value="ECO:0007669"/>
    <property type="project" value="UniProtKB-KW"/>
</dbReference>
<sequence length="74" mass="8595">MRSSRTNFLYMAKIKTKKSISKRFKLTKTKKVLKRADGQDHFNARQSGNTKRNKRTDNTLAHTGTRKTIVRVLS</sequence>
<dbReference type="GO" id="GO:0003735">
    <property type="term" value="F:structural constituent of ribosome"/>
    <property type="evidence" value="ECO:0007669"/>
    <property type="project" value="InterPro"/>
</dbReference>
<dbReference type="EMBL" id="PFRH01000133">
    <property type="protein sequence ID" value="PJC52168.1"/>
    <property type="molecule type" value="Genomic_DNA"/>
</dbReference>
<evidence type="ECO:0000256" key="2">
    <source>
        <dbReference type="ARBA" id="ARBA00022980"/>
    </source>
</evidence>
<protein>
    <recommendedName>
        <fullName evidence="4">Large ribosomal subunit protein bL35</fullName>
    </recommendedName>
</protein>
<organism evidence="6 7">
    <name type="scientific">Candidatus Magasanikbacteria bacterium CG_4_9_14_0_2_um_filter_42_11</name>
    <dbReference type="NCBI Taxonomy" id="1974643"/>
    <lineage>
        <taxon>Bacteria</taxon>
        <taxon>Candidatus Magasanikiibacteriota</taxon>
    </lineage>
</organism>
<dbReference type="InterPro" id="IPR021137">
    <property type="entry name" value="Ribosomal_bL35-like"/>
</dbReference>
<dbReference type="Proteomes" id="UP000231456">
    <property type="component" value="Unassembled WGS sequence"/>
</dbReference>
<keyword evidence="3 4" id="KW-0687">Ribonucleoprotein</keyword>
<dbReference type="SUPFAM" id="SSF143034">
    <property type="entry name" value="L35p-like"/>
    <property type="match status" value="1"/>
</dbReference>
<gene>
    <name evidence="4" type="primary">rpmI</name>
    <name evidence="6" type="ORF">CO030_04310</name>
</gene>
<evidence type="ECO:0000313" key="6">
    <source>
        <dbReference type="EMBL" id="PJC52168.1"/>
    </source>
</evidence>
<accession>A0A2M8F8Z2</accession>
<evidence type="ECO:0000256" key="5">
    <source>
        <dbReference type="SAM" id="MobiDB-lite"/>
    </source>
</evidence>
<comment type="caution">
    <text evidence="6">The sequence shown here is derived from an EMBL/GenBank/DDBJ whole genome shotgun (WGS) entry which is preliminary data.</text>
</comment>
<evidence type="ECO:0000313" key="7">
    <source>
        <dbReference type="Proteomes" id="UP000231456"/>
    </source>
</evidence>
<reference evidence="7" key="1">
    <citation type="submission" date="2017-09" db="EMBL/GenBank/DDBJ databases">
        <title>Depth-based differentiation of microbial function through sediment-hosted aquifers and enrichment of novel symbionts in the deep terrestrial subsurface.</title>
        <authorList>
            <person name="Probst A.J."/>
            <person name="Ladd B."/>
            <person name="Jarett J.K."/>
            <person name="Geller-Mcgrath D.E."/>
            <person name="Sieber C.M.K."/>
            <person name="Emerson J.B."/>
            <person name="Anantharaman K."/>
            <person name="Thomas B.C."/>
            <person name="Malmstrom R."/>
            <person name="Stieglmeier M."/>
            <person name="Klingl A."/>
            <person name="Woyke T."/>
            <person name="Ryan C.M."/>
            <person name="Banfield J.F."/>
        </authorList>
    </citation>
    <scope>NUCLEOTIDE SEQUENCE [LARGE SCALE GENOMIC DNA]</scope>
</reference>
<comment type="similarity">
    <text evidence="1 4">Belongs to the bacterial ribosomal protein bL35 family.</text>
</comment>
<evidence type="ECO:0000256" key="4">
    <source>
        <dbReference type="HAMAP-Rule" id="MF_00514"/>
    </source>
</evidence>
<keyword evidence="2 4" id="KW-0689">Ribosomal protein</keyword>
<dbReference type="InterPro" id="IPR001706">
    <property type="entry name" value="Ribosomal_bL35"/>
</dbReference>
<dbReference type="GO" id="GO:0006412">
    <property type="term" value="P:translation"/>
    <property type="evidence" value="ECO:0007669"/>
    <property type="project" value="UniProtKB-UniRule"/>
</dbReference>
<dbReference type="AlphaFoldDB" id="A0A2M8F8Z2"/>